<evidence type="ECO:0000259" key="1">
    <source>
        <dbReference type="PROSITE" id="PS51459"/>
    </source>
</evidence>
<dbReference type="AlphaFoldDB" id="A0A1F4XN91"/>
<organism evidence="2 3">
    <name type="scientific">Candidatus Adlerbacteria bacterium RIFCSPHIGHO2_02_FULL_52_17</name>
    <dbReference type="NCBI Taxonomy" id="1797240"/>
    <lineage>
        <taxon>Bacteria</taxon>
        <taxon>Candidatus Adleribacteriota</taxon>
    </lineage>
</organism>
<sequence>MNLPTAKDIIRLHEVIIRRIGGSEGLRDPGALVMCAEKPMAAFGGKEMYPTVFLKAAALLESIARNHPFVDGNKRTAFLAALAVVEHNGHTTSFAQKDIEETMVKIVTEKLPIEEVAQWIEKNSIPYAL</sequence>
<dbReference type="SUPFAM" id="SSF140931">
    <property type="entry name" value="Fic-like"/>
    <property type="match status" value="1"/>
</dbReference>
<dbReference type="PANTHER" id="PTHR39426:SF1">
    <property type="entry name" value="HOMOLOGY TO DEATH-ON-CURING PROTEIN OF PHAGE P1"/>
    <property type="match status" value="1"/>
</dbReference>
<name>A0A1F4XN91_9BACT</name>
<feature type="domain" description="Fido" evidence="1">
    <location>
        <begin position="4"/>
        <end position="122"/>
    </location>
</feature>
<dbReference type="Gene3D" id="1.20.120.1870">
    <property type="entry name" value="Fic/DOC protein, Fido domain"/>
    <property type="match status" value="1"/>
</dbReference>
<evidence type="ECO:0000313" key="2">
    <source>
        <dbReference type="EMBL" id="OGC83110.1"/>
    </source>
</evidence>
<proteinExistence type="predicted"/>
<dbReference type="EMBL" id="MEWU01000028">
    <property type="protein sequence ID" value="OGC83110.1"/>
    <property type="molecule type" value="Genomic_DNA"/>
</dbReference>
<dbReference type="Pfam" id="PF02661">
    <property type="entry name" value="Fic"/>
    <property type="match status" value="1"/>
</dbReference>
<gene>
    <name evidence="2" type="ORF">A3D68_01130</name>
</gene>
<dbReference type="InterPro" id="IPR036597">
    <property type="entry name" value="Fido-like_dom_sf"/>
</dbReference>
<dbReference type="PROSITE" id="PS51459">
    <property type="entry name" value="FIDO"/>
    <property type="match status" value="1"/>
</dbReference>
<dbReference type="InterPro" id="IPR003812">
    <property type="entry name" value="Fido"/>
</dbReference>
<accession>A0A1F4XN91</accession>
<dbReference type="PANTHER" id="PTHR39426">
    <property type="entry name" value="HOMOLOGY TO DEATH-ON-CURING PROTEIN OF PHAGE P1"/>
    <property type="match status" value="1"/>
</dbReference>
<comment type="caution">
    <text evidence="2">The sequence shown here is derived from an EMBL/GenBank/DDBJ whole genome shotgun (WGS) entry which is preliminary data.</text>
</comment>
<dbReference type="Proteomes" id="UP000177564">
    <property type="component" value="Unassembled WGS sequence"/>
</dbReference>
<reference evidence="2 3" key="1">
    <citation type="journal article" date="2016" name="Nat. Commun.">
        <title>Thousands of microbial genomes shed light on interconnected biogeochemical processes in an aquifer system.</title>
        <authorList>
            <person name="Anantharaman K."/>
            <person name="Brown C.T."/>
            <person name="Hug L.A."/>
            <person name="Sharon I."/>
            <person name="Castelle C.J."/>
            <person name="Probst A.J."/>
            <person name="Thomas B.C."/>
            <person name="Singh A."/>
            <person name="Wilkins M.J."/>
            <person name="Karaoz U."/>
            <person name="Brodie E.L."/>
            <person name="Williams K.H."/>
            <person name="Hubbard S.S."/>
            <person name="Banfield J.F."/>
        </authorList>
    </citation>
    <scope>NUCLEOTIDE SEQUENCE [LARGE SCALE GENOMIC DNA]</scope>
</reference>
<dbReference type="InterPro" id="IPR006440">
    <property type="entry name" value="Doc"/>
</dbReference>
<dbReference type="InterPro" id="IPR053737">
    <property type="entry name" value="Type_II_TA_Toxin"/>
</dbReference>
<dbReference type="GO" id="GO:0016301">
    <property type="term" value="F:kinase activity"/>
    <property type="evidence" value="ECO:0007669"/>
    <property type="project" value="InterPro"/>
</dbReference>
<evidence type="ECO:0000313" key="3">
    <source>
        <dbReference type="Proteomes" id="UP000177564"/>
    </source>
</evidence>
<dbReference type="NCBIfam" id="TIGR01550">
    <property type="entry name" value="DOC_P1"/>
    <property type="match status" value="1"/>
</dbReference>
<protein>
    <recommendedName>
        <fullName evidence="1">Fido domain-containing protein</fullName>
    </recommendedName>
</protein>